<reference evidence="7 8" key="1">
    <citation type="submission" date="2017-05" db="EMBL/GenBank/DDBJ databases">
        <title>Genomic insights into alkan degradation activity of Oleiphilus messinensis.</title>
        <authorList>
            <person name="Kozyavkin S.A."/>
            <person name="Slesarev A.I."/>
            <person name="Golyshin P.N."/>
            <person name="Korzhenkov A."/>
            <person name="Golyshina O.N."/>
            <person name="Toshchakov S.V."/>
        </authorList>
    </citation>
    <scope>NUCLEOTIDE SEQUENCE [LARGE SCALE GENOMIC DNA]</scope>
    <source>
        <strain evidence="7 8">ME102</strain>
    </source>
</reference>
<keyword evidence="3 6" id="KW-0489">Methyltransferase</keyword>
<evidence type="ECO:0000313" key="7">
    <source>
        <dbReference type="EMBL" id="ARU59606.1"/>
    </source>
</evidence>
<dbReference type="Pfam" id="PF02527">
    <property type="entry name" value="GidB"/>
    <property type="match status" value="1"/>
</dbReference>
<comment type="caution">
    <text evidence="6">Lacks conserved residue(s) required for the propagation of feature annotation.</text>
</comment>
<proteinExistence type="inferred from homology"/>
<dbReference type="SUPFAM" id="SSF53335">
    <property type="entry name" value="S-adenosyl-L-methionine-dependent methyltransferases"/>
    <property type="match status" value="1"/>
</dbReference>
<dbReference type="CDD" id="cd02440">
    <property type="entry name" value="AdoMet_MTases"/>
    <property type="match status" value="1"/>
</dbReference>
<keyword evidence="1 6" id="KW-0963">Cytoplasm</keyword>
<sequence>MNMALIDRELLAKQLEAGVKYLQLELLPGQQDQLLDYLELLVKWNKAYNLTAIRNPSEMVSKHLLDSLTLTPYITGQRIIDVGTGPGLPGIPMAIMYPDRAFTLLDSNSKKTRFLTQCKLDLDLQNIEIIHSRVDEFHPDKPFDLVLSRAFSAIENMVNWCAHLPGDNGVFLAMKGIFPSQELEALPDGYEVKKTEKLMLPDCEAERHLLIIGTLSD</sequence>
<keyword evidence="8" id="KW-1185">Reference proteome</keyword>
<dbReference type="Gene3D" id="3.40.50.150">
    <property type="entry name" value="Vaccinia Virus protein VP39"/>
    <property type="match status" value="1"/>
</dbReference>
<evidence type="ECO:0000256" key="2">
    <source>
        <dbReference type="ARBA" id="ARBA00022552"/>
    </source>
</evidence>
<evidence type="ECO:0000256" key="4">
    <source>
        <dbReference type="ARBA" id="ARBA00022679"/>
    </source>
</evidence>
<evidence type="ECO:0000256" key="1">
    <source>
        <dbReference type="ARBA" id="ARBA00022490"/>
    </source>
</evidence>
<accession>A0A1Y0IID0</accession>
<dbReference type="PANTHER" id="PTHR31760:SF0">
    <property type="entry name" value="S-ADENOSYL-L-METHIONINE-DEPENDENT METHYLTRANSFERASES SUPERFAMILY PROTEIN"/>
    <property type="match status" value="1"/>
</dbReference>
<evidence type="ECO:0000256" key="3">
    <source>
        <dbReference type="ARBA" id="ARBA00022603"/>
    </source>
</evidence>
<comment type="similarity">
    <text evidence="6">Belongs to the methyltransferase superfamily. RNA methyltransferase RsmG family.</text>
</comment>
<dbReference type="EC" id="2.1.1.170" evidence="6"/>
<name>A0A1Y0IID0_9GAMM</name>
<gene>
    <name evidence="6 7" type="primary">rsmG</name>
    <name evidence="7" type="ORF">OLMES_5627</name>
</gene>
<comment type="subcellular location">
    <subcellularLocation>
        <location evidence="6">Cytoplasm</location>
    </subcellularLocation>
</comment>
<feature type="binding site" evidence="6">
    <location>
        <position position="88"/>
    </location>
    <ligand>
        <name>S-adenosyl-L-methionine</name>
        <dbReference type="ChEBI" id="CHEBI:59789"/>
    </ligand>
</feature>
<dbReference type="InterPro" id="IPR029063">
    <property type="entry name" value="SAM-dependent_MTases_sf"/>
</dbReference>
<comment type="catalytic activity">
    <reaction evidence="6">
        <text>guanosine(527) in 16S rRNA + S-adenosyl-L-methionine = N(7)-methylguanosine(527) in 16S rRNA + S-adenosyl-L-homocysteine</text>
        <dbReference type="Rhea" id="RHEA:42732"/>
        <dbReference type="Rhea" id="RHEA-COMP:10209"/>
        <dbReference type="Rhea" id="RHEA-COMP:10210"/>
        <dbReference type="ChEBI" id="CHEBI:57856"/>
        <dbReference type="ChEBI" id="CHEBI:59789"/>
        <dbReference type="ChEBI" id="CHEBI:74269"/>
        <dbReference type="ChEBI" id="CHEBI:74480"/>
        <dbReference type="EC" id="2.1.1.170"/>
    </reaction>
</comment>
<keyword evidence="2 6" id="KW-0698">rRNA processing</keyword>
<dbReference type="PANTHER" id="PTHR31760">
    <property type="entry name" value="S-ADENOSYL-L-METHIONINE-DEPENDENT METHYLTRANSFERASES SUPERFAMILY PROTEIN"/>
    <property type="match status" value="1"/>
</dbReference>
<feature type="binding site" evidence="6">
    <location>
        <position position="149"/>
    </location>
    <ligand>
        <name>S-adenosyl-L-methionine</name>
        <dbReference type="ChEBI" id="CHEBI:59789"/>
    </ligand>
</feature>
<keyword evidence="5 6" id="KW-0949">S-adenosyl-L-methionine</keyword>
<dbReference type="AlphaFoldDB" id="A0A1Y0IID0"/>
<dbReference type="Proteomes" id="UP000196027">
    <property type="component" value="Chromosome"/>
</dbReference>
<protein>
    <recommendedName>
        <fullName evidence="6">Ribosomal RNA small subunit methyltransferase G</fullName>
        <ecNumber evidence="6">2.1.1.170</ecNumber>
    </recommendedName>
    <alternativeName>
        <fullName evidence="6">16S rRNA 7-methylguanosine methyltransferase</fullName>
        <shortName evidence="6">16S rRNA m7G methyltransferase</shortName>
    </alternativeName>
</protein>
<dbReference type="GO" id="GO:0005829">
    <property type="term" value="C:cytosol"/>
    <property type="evidence" value="ECO:0007669"/>
    <property type="project" value="TreeGrafter"/>
</dbReference>
<dbReference type="EMBL" id="CP021425">
    <property type="protein sequence ID" value="ARU59606.1"/>
    <property type="molecule type" value="Genomic_DNA"/>
</dbReference>
<organism evidence="7 8">
    <name type="scientific">Oleiphilus messinensis</name>
    <dbReference type="NCBI Taxonomy" id="141451"/>
    <lineage>
        <taxon>Bacteria</taxon>
        <taxon>Pseudomonadati</taxon>
        <taxon>Pseudomonadota</taxon>
        <taxon>Gammaproteobacteria</taxon>
        <taxon>Oceanospirillales</taxon>
        <taxon>Oleiphilaceae</taxon>
        <taxon>Oleiphilus</taxon>
    </lineage>
</organism>
<dbReference type="RefSeq" id="WP_232465228.1">
    <property type="nucleotide sequence ID" value="NZ_CP021425.1"/>
</dbReference>
<keyword evidence="4 6" id="KW-0808">Transferase</keyword>
<dbReference type="NCBIfam" id="TIGR00138">
    <property type="entry name" value="rsmG_gidB"/>
    <property type="match status" value="1"/>
</dbReference>
<dbReference type="PIRSF" id="PIRSF003078">
    <property type="entry name" value="GidB"/>
    <property type="match status" value="1"/>
</dbReference>
<evidence type="ECO:0000256" key="6">
    <source>
        <dbReference type="HAMAP-Rule" id="MF_00074"/>
    </source>
</evidence>
<dbReference type="KEGG" id="ome:OLMES_5627"/>
<evidence type="ECO:0000256" key="5">
    <source>
        <dbReference type="ARBA" id="ARBA00022691"/>
    </source>
</evidence>
<evidence type="ECO:0000313" key="8">
    <source>
        <dbReference type="Proteomes" id="UP000196027"/>
    </source>
</evidence>
<comment type="function">
    <text evidence="6">Specifically methylates the N7 position of guanine in position 527 of 16S rRNA.</text>
</comment>
<dbReference type="GO" id="GO:0070043">
    <property type="term" value="F:rRNA (guanine-N7-)-methyltransferase activity"/>
    <property type="evidence" value="ECO:0007669"/>
    <property type="project" value="UniProtKB-UniRule"/>
</dbReference>
<dbReference type="HAMAP" id="MF_00074">
    <property type="entry name" value="16SrRNA_methyltr_G"/>
    <property type="match status" value="1"/>
</dbReference>
<feature type="binding site" evidence="6">
    <location>
        <position position="83"/>
    </location>
    <ligand>
        <name>S-adenosyl-L-methionine</name>
        <dbReference type="ChEBI" id="CHEBI:59789"/>
    </ligand>
</feature>
<dbReference type="InterPro" id="IPR003682">
    <property type="entry name" value="rRNA_ssu_MeTfrase_G"/>
</dbReference>